<organism evidence="4 5">
    <name type="scientific">Apilactobacillus ozensis DSM 23829 = JCM 17196</name>
    <dbReference type="NCBI Taxonomy" id="1423781"/>
    <lineage>
        <taxon>Bacteria</taxon>
        <taxon>Bacillati</taxon>
        <taxon>Bacillota</taxon>
        <taxon>Bacilli</taxon>
        <taxon>Lactobacillales</taxon>
        <taxon>Lactobacillaceae</taxon>
        <taxon>Apilactobacillus</taxon>
    </lineage>
</organism>
<dbReference type="InterPro" id="IPR003439">
    <property type="entry name" value="ABC_transporter-like_ATP-bd"/>
</dbReference>
<dbReference type="STRING" id="1423781.FD06_GL000498"/>
<dbReference type="RefSeq" id="WP_056966755.1">
    <property type="nucleotide sequence ID" value="NZ_AYYQ01000035.1"/>
</dbReference>
<dbReference type="SUPFAM" id="SSF52540">
    <property type="entry name" value="P-loop containing nucleoside triphosphate hydrolases"/>
    <property type="match status" value="1"/>
</dbReference>
<dbReference type="EMBL" id="AYYQ01000035">
    <property type="protein sequence ID" value="KRM67778.1"/>
    <property type="molecule type" value="Genomic_DNA"/>
</dbReference>
<feature type="domain" description="ABC transporter" evidence="3">
    <location>
        <begin position="5"/>
        <end position="230"/>
    </location>
</feature>
<reference evidence="4 5" key="1">
    <citation type="journal article" date="2015" name="Genome Announc.">
        <title>Expanding the biotechnology potential of lactobacilli through comparative genomics of 213 strains and associated genera.</title>
        <authorList>
            <person name="Sun Z."/>
            <person name="Harris H.M."/>
            <person name="McCann A."/>
            <person name="Guo C."/>
            <person name="Argimon S."/>
            <person name="Zhang W."/>
            <person name="Yang X."/>
            <person name="Jeffery I.B."/>
            <person name="Cooney J.C."/>
            <person name="Kagawa T.F."/>
            <person name="Liu W."/>
            <person name="Song Y."/>
            <person name="Salvetti E."/>
            <person name="Wrobel A."/>
            <person name="Rasinkangas P."/>
            <person name="Parkhill J."/>
            <person name="Rea M.C."/>
            <person name="O'Sullivan O."/>
            <person name="Ritari J."/>
            <person name="Douillard F.P."/>
            <person name="Paul Ross R."/>
            <person name="Yang R."/>
            <person name="Briner A.E."/>
            <person name="Felis G.E."/>
            <person name="de Vos W.M."/>
            <person name="Barrangou R."/>
            <person name="Klaenhammer T.R."/>
            <person name="Caufield P.W."/>
            <person name="Cui Y."/>
            <person name="Zhang H."/>
            <person name="O'Toole P.W."/>
        </authorList>
    </citation>
    <scope>NUCLEOTIDE SEQUENCE [LARGE SCALE GENOMIC DNA]</scope>
    <source>
        <strain evidence="4 5">DSM 23829</strain>
    </source>
</reference>
<keyword evidence="5" id="KW-1185">Reference proteome</keyword>
<evidence type="ECO:0000259" key="3">
    <source>
        <dbReference type="PROSITE" id="PS50893"/>
    </source>
</evidence>
<dbReference type="AlphaFoldDB" id="A0A0R2AMS1"/>
<dbReference type="GO" id="GO:0005524">
    <property type="term" value="F:ATP binding"/>
    <property type="evidence" value="ECO:0007669"/>
    <property type="project" value="UniProtKB-KW"/>
</dbReference>
<dbReference type="PROSITE" id="PS50893">
    <property type="entry name" value="ABC_TRANSPORTER_2"/>
    <property type="match status" value="1"/>
</dbReference>
<dbReference type="GO" id="GO:0016887">
    <property type="term" value="F:ATP hydrolysis activity"/>
    <property type="evidence" value="ECO:0007669"/>
    <property type="project" value="InterPro"/>
</dbReference>
<dbReference type="Gene3D" id="3.40.50.300">
    <property type="entry name" value="P-loop containing nucleotide triphosphate hydrolases"/>
    <property type="match status" value="1"/>
</dbReference>
<comment type="caution">
    <text evidence="4">The sequence shown here is derived from an EMBL/GenBank/DDBJ whole genome shotgun (WGS) entry which is preliminary data.</text>
</comment>
<dbReference type="PANTHER" id="PTHR43158:SF5">
    <property type="entry name" value="ABC TRANSPORTER, ATP-BINDING PROTEIN"/>
    <property type="match status" value="1"/>
</dbReference>
<evidence type="ECO:0000256" key="1">
    <source>
        <dbReference type="ARBA" id="ARBA00022741"/>
    </source>
</evidence>
<proteinExistence type="predicted"/>
<evidence type="ECO:0000313" key="4">
    <source>
        <dbReference type="EMBL" id="KRM67778.1"/>
    </source>
</evidence>
<name>A0A0R2AMS1_9LACO</name>
<gene>
    <name evidence="4" type="ORF">FD06_GL000498</name>
</gene>
<keyword evidence="1" id="KW-0547">Nucleotide-binding</keyword>
<protein>
    <submittedName>
        <fullName evidence="4">ABC superfamily ATP binding cassette transporter, ABC protein</fullName>
    </submittedName>
</protein>
<accession>A0A0R2AMS1</accession>
<dbReference type="Proteomes" id="UP000052012">
    <property type="component" value="Unassembled WGS sequence"/>
</dbReference>
<dbReference type="Pfam" id="PF00005">
    <property type="entry name" value="ABC_tran"/>
    <property type="match status" value="1"/>
</dbReference>
<dbReference type="PANTHER" id="PTHR43158">
    <property type="entry name" value="SKFA PEPTIDE EXPORT ATP-BINDING PROTEIN SKFE"/>
    <property type="match status" value="1"/>
</dbReference>
<evidence type="ECO:0000256" key="2">
    <source>
        <dbReference type="ARBA" id="ARBA00022840"/>
    </source>
</evidence>
<dbReference type="SMART" id="SM00382">
    <property type="entry name" value="AAA"/>
    <property type="match status" value="1"/>
</dbReference>
<dbReference type="InterPro" id="IPR027417">
    <property type="entry name" value="P-loop_NTPase"/>
</dbReference>
<sequence>MSEGIIIKNLVKSFRKDVILDNVSLKIEPEKIYGLLGRNGAGKSTLMNIIADRKFSNSGSITLNGSTIHDNDENLSKVYLTSEIDVYPDKFKIKDLFHWVSDIYKDFNNDLCKKLSDEFKLNLNSKFGNLSTGYNSIVKIIVALCVPADYIFLDEPILGLDAKNRDVFYNALIQTYSDRPRTFVISTHIIEEIANIISNVIVIKNSKILIDDSTENILASSYAVTGPASQVDEYTDGLNIVGSEALGKIKSNYIFGELNDKPIPDTVTISNIDLQKLFVNLTDKE</sequence>
<keyword evidence="2" id="KW-0067">ATP-binding</keyword>
<dbReference type="OrthoDB" id="9804819at2"/>
<dbReference type="InterPro" id="IPR003593">
    <property type="entry name" value="AAA+_ATPase"/>
</dbReference>
<evidence type="ECO:0000313" key="5">
    <source>
        <dbReference type="Proteomes" id="UP000052012"/>
    </source>
</evidence>
<dbReference type="PATRIC" id="fig|1423781.4.peg.511"/>